<keyword evidence="2" id="KW-1185">Reference proteome</keyword>
<evidence type="ECO:0000313" key="2">
    <source>
        <dbReference type="Proteomes" id="UP000215335"/>
    </source>
</evidence>
<comment type="caution">
    <text evidence="1">The sequence shown here is derived from an EMBL/GenBank/DDBJ whole genome shotgun (WGS) entry which is preliminary data.</text>
</comment>
<evidence type="ECO:0000313" key="1">
    <source>
        <dbReference type="EMBL" id="OXU20782.1"/>
    </source>
</evidence>
<dbReference type="EMBL" id="NNAY01002684">
    <property type="protein sequence ID" value="OXU20782.1"/>
    <property type="molecule type" value="Genomic_DNA"/>
</dbReference>
<accession>A0A232ER28</accession>
<proteinExistence type="predicted"/>
<name>A0A232ER28_9HYME</name>
<dbReference type="OrthoDB" id="6602337at2759"/>
<protein>
    <submittedName>
        <fullName evidence="1">Uncharacterized protein</fullName>
    </submittedName>
</protein>
<dbReference type="AlphaFoldDB" id="A0A232ER28"/>
<organism evidence="1 2">
    <name type="scientific">Trichomalopsis sarcophagae</name>
    <dbReference type="NCBI Taxonomy" id="543379"/>
    <lineage>
        <taxon>Eukaryota</taxon>
        <taxon>Metazoa</taxon>
        <taxon>Ecdysozoa</taxon>
        <taxon>Arthropoda</taxon>
        <taxon>Hexapoda</taxon>
        <taxon>Insecta</taxon>
        <taxon>Pterygota</taxon>
        <taxon>Neoptera</taxon>
        <taxon>Endopterygota</taxon>
        <taxon>Hymenoptera</taxon>
        <taxon>Apocrita</taxon>
        <taxon>Proctotrupomorpha</taxon>
        <taxon>Chalcidoidea</taxon>
        <taxon>Pteromalidae</taxon>
        <taxon>Pteromalinae</taxon>
        <taxon>Trichomalopsis</taxon>
    </lineage>
</organism>
<sequence length="167" mass="20029">MENVRKRVSIKLMNTDSLIYAIKCDDFYEDMKINIHMFDTSDYPVDNLFNMPRVNKRDECHLRFSLYSTRVKNQDSMKKIKGIKALVVKKTIEFNDYLNCLLCLNVETIRQRKIALNSYDDKKYLQNNSTDTLAWVHYNIKQKKCVQFKEDATIHLMYTWRFAHHEA</sequence>
<dbReference type="Proteomes" id="UP000215335">
    <property type="component" value="Unassembled WGS sequence"/>
</dbReference>
<gene>
    <name evidence="1" type="ORF">TSAR_002219</name>
</gene>
<reference evidence="1 2" key="1">
    <citation type="journal article" date="2017" name="Curr. Biol.">
        <title>The Evolution of Venom by Co-option of Single-Copy Genes.</title>
        <authorList>
            <person name="Martinson E.O."/>
            <person name="Mrinalini"/>
            <person name="Kelkar Y.D."/>
            <person name="Chang C.H."/>
            <person name="Werren J.H."/>
        </authorList>
    </citation>
    <scope>NUCLEOTIDE SEQUENCE [LARGE SCALE GENOMIC DNA]</scope>
    <source>
        <strain evidence="1 2">Alberta</strain>
        <tissue evidence="1">Whole body</tissue>
    </source>
</reference>